<dbReference type="EMBL" id="JBHULN010000002">
    <property type="protein sequence ID" value="MFD2569961.1"/>
    <property type="molecule type" value="Genomic_DNA"/>
</dbReference>
<dbReference type="InterPro" id="IPR010998">
    <property type="entry name" value="Integrase_recombinase_N"/>
</dbReference>
<keyword evidence="6" id="KW-1185">Reference proteome</keyword>
<keyword evidence="2" id="KW-0238">DNA-binding</keyword>
<dbReference type="InterPro" id="IPR035386">
    <property type="entry name" value="Arm-DNA-bind_5"/>
</dbReference>
<dbReference type="Proteomes" id="UP001597469">
    <property type="component" value="Unassembled WGS sequence"/>
</dbReference>
<evidence type="ECO:0000256" key="2">
    <source>
        <dbReference type="ARBA" id="ARBA00023125"/>
    </source>
</evidence>
<comment type="caution">
    <text evidence="5">The sequence shown here is derived from an EMBL/GenBank/DDBJ whole genome shotgun (WGS) entry which is preliminary data.</text>
</comment>
<dbReference type="Gene3D" id="1.10.150.130">
    <property type="match status" value="1"/>
</dbReference>
<evidence type="ECO:0000256" key="1">
    <source>
        <dbReference type="ARBA" id="ARBA00008857"/>
    </source>
</evidence>
<dbReference type="RefSeq" id="WP_381519896.1">
    <property type="nucleotide sequence ID" value="NZ_JBHULN010000002.1"/>
</dbReference>
<feature type="domain" description="Tyr recombinase" evidence="4">
    <location>
        <begin position="242"/>
        <end position="429"/>
    </location>
</feature>
<dbReference type="Pfam" id="PF17293">
    <property type="entry name" value="Arm-DNA-bind_5"/>
    <property type="match status" value="1"/>
</dbReference>
<proteinExistence type="inferred from homology"/>
<dbReference type="PROSITE" id="PS51898">
    <property type="entry name" value="TYR_RECOMBINASE"/>
    <property type="match status" value="1"/>
</dbReference>
<dbReference type="InterPro" id="IPR050090">
    <property type="entry name" value="Tyrosine_recombinase_XerCD"/>
</dbReference>
<dbReference type="PANTHER" id="PTHR30349">
    <property type="entry name" value="PHAGE INTEGRASE-RELATED"/>
    <property type="match status" value="1"/>
</dbReference>
<name>A0ABW5M1I7_9BACT</name>
<evidence type="ECO:0000256" key="3">
    <source>
        <dbReference type="ARBA" id="ARBA00023172"/>
    </source>
</evidence>
<dbReference type="Gene3D" id="1.10.443.10">
    <property type="entry name" value="Intergrase catalytic core"/>
    <property type="match status" value="1"/>
</dbReference>
<dbReference type="CDD" id="cd01185">
    <property type="entry name" value="INTN1_C_like"/>
    <property type="match status" value="1"/>
</dbReference>
<dbReference type="SUPFAM" id="SSF56349">
    <property type="entry name" value="DNA breaking-rejoining enzymes"/>
    <property type="match status" value="1"/>
</dbReference>
<evidence type="ECO:0000313" key="6">
    <source>
        <dbReference type="Proteomes" id="UP001597469"/>
    </source>
</evidence>
<evidence type="ECO:0000259" key="4">
    <source>
        <dbReference type="PROSITE" id="PS51898"/>
    </source>
</evidence>
<dbReference type="InterPro" id="IPR011010">
    <property type="entry name" value="DNA_brk_join_enz"/>
</dbReference>
<dbReference type="InterPro" id="IPR002104">
    <property type="entry name" value="Integrase_catalytic"/>
</dbReference>
<organism evidence="5 6">
    <name type="scientific">Spirosoma soli</name>
    <dbReference type="NCBI Taxonomy" id="1770529"/>
    <lineage>
        <taxon>Bacteria</taxon>
        <taxon>Pseudomonadati</taxon>
        <taxon>Bacteroidota</taxon>
        <taxon>Cytophagia</taxon>
        <taxon>Cytophagales</taxon>
        <taxon>Cytophagaceae</taxon>
        <taxon>Spirosoma</taxon>
    </lineage>
</organism>
<comment type="similarity">
    <text evidence="1">Belongs to the 'phage' integrase family.</text>
</comment>
<evidence type="ECO:0000313" key="5">
    <source>
        <dbReference type="EMBL" id="MFD2569961.1"/>
    </source>
</evidence>
<sequence length="450" mass="51679">MKTISDKDVKFLLKDARADRPTLINLVFRYENTRFKTSTGLTIEPYQWNATAQRAYTNQKSRAAREPFETLNAHLDRWRSATKKVLTALQLAQIPLDNETIKQHLDTELGRAKKVKPVDDVAVVHEPFTAYIERFVTEAKAGKRLNARSVHYAAYTLAGYMKLKRVLERYRTETGNSTDYDAYTLDYYNAFKLWLTGRGLTLNYVGTLLKDLKVMLKQAHYDGMHTNLIFQHRDFKKLVEDVDNVYLTDDELTQLYSLNLSTNSRLDRVRDLFLIGCYTGLRFSDFSELRPENITHNGRILTRKTLKTSERVSIPLNPKVLSILAKYEGIPPRTITNQKMNDYLKELCRLAGLTDAVEVSRTKGGRKETRYLEKCEMVTTHTARRSFATNAFLAKVPTVSIMKITGHRSEAVFLRYIKISSEQNALLMLEHPHFSGIASTVPVLLLHKVA</sequence>
<gene>
    <name evidence="5" type="ORF">ACFSUS_04905</name>
</gene>
<protein>
    <submittedName>
        <fullName evidence="5">Site-specific integrase</fullName>
    </submittedName>
</protein>
<dbReference type="InterPro" id="IPR013762">
    <property type="entry name" value="Integrase-like_cat_sf"/>
</dbReference>
<dbReference type="PANTHER" id="PTHR30349:SF64">
    <property type="entry name" value="PROPHAGE INTEGRASE INTD-RELATED"/>
    <property type="match status" value="1"/>
</dbReference>
<dbReference type="Pfam" id="PF00589">
    <property type="entry name" value="Phage_integrase"/>
    <property type="match status" value="1"/>
</dbReference>
<accession>A0ABW5M1I7</accession>
<reference evidence="6" key="1">
    <citation type="journal article" date="2019" name="Int. J. Syst. Evol. Microbiol.">
        <title>The Global Catalogue of Microorganisms (GCM) 10K type strain sequencing project: providing services to taxonomists for standard genome sequencing and annotation.</title>
        <authorList>
            <consortium name="The Broad Institute Genomics Platform"/>
            <consortium name="The Broad Institute Genome Sequencing Center for Infectious Disease"/>
            <person name="Wu L."/>
            <person name="Ma J."/>
        </authorList>
    </citation>
    <scope>NUCLEOTIDE SEQUENCE [LARGE SCALE GENOMIC DNA]</scope>
    <source>
        <strain evidence="6">KCTC 42805</strain>
    </source>
</reference>
<keyword evidence="3" id="KW-0233">DNA recombination</keyword>